<dbReference type="NCBIfam" id="TIGR00544">
    <property type="entry name" value="lgt"/>
    <property type="match status" value="1"/>
</dbReference>
<feature type="transmembrane region" description="Helical" evidence="7">
    <location>
        <begin position="285"/>
        <end position="302"/>
    </location>
</feature>
<dbReference type="STRING" id="1194090.SAMN05443144_11273"/>
<keyword evidence="3 7" id="KW-0808">Transferase</keyword>
<evidence type="ECO:0000256" key="5">
    <source>
        <dbReference type="ARBA" id="ARBA00022989"/>
    </source>
</evidence>
<keyword evidence="9" id="KW-1185">Reference proteome</keyword>
<comment type="catalytic activity">
    <reaction evidence="7">
        <text>L-cysteinyl-[prolipoprotein] + a 1,2-diacyl-sn-glycero-3-phospho-(1'-sn-glycerol) = an S-1,2-diacyl-sn-glyceryl-L-cysteinyl-[prolipoprotein] + sn-glycerol 1-phosphate + H(+)</text>
        <dbReference type="Rhea" id="RHEA:56712"/>
        <dbReference type="Rhea" id="RHEA-COMP:14679"/>
        <dbReference type="Rhea" id="RHEA-COMP:14680"/>
        <dbReference type="ChEBI" id="CHEBI:15378"/>
        <dbReference type="ChEBI" id="CHEBI:29950"/>
        <dbReference type="ChEBI" id="CHEBI:57685"/>
        <dbReference type="ChEBI" id="CHEBI:64716"/>
        <dbReference type="ChEBI" id="CHEBI:140658"/>
        <dbReference type="EC" id="2.5.1.145"/>
    </reaction>
</comment>
<evidence type="ECO:0000256" key="1">
    <source>
        <dbReference type="ARBA" id="ARBA00007150"/>
    </source>
</evidence>
<dbReference type="PANTHER" id="PTHR30589">
    <property type="entry name" value="PROLIPOPROTEIN DIACYLGLYCERYL TRANSFERASE"/>
    <property type="match status" value="1"/>
</dbReference>
<sequence>MQQSDHLVWSADPIAFSIGTLELPFPLAIWGIVAAFVFIYLGYQKLVPEDLPRGEEPDVPVWKFWGMVIGSFVVGQLLFLVLPSPTISEIGPIQPRWYGLLFASAFVVGYLLMRTMYEAAGRTQEELDKLLTYVLIGTIIGARLGHVLFYDPAFYFRYPSQILAIWNGGLASHGAAIGILLAMYLYIKKVPKMNFLWIADRVVIVVAIGGAFIRTGNFVNSEIIGKPSELPWAVIFKNAHGLSAAQQMMPRHPTMLYEAVLCVIIFALLWALYKKYRSQPPEGSIFGLFLVMLFSGRFLLEFTKINQAAFADQWSINMGQWLSLPLILIGAWLLAKKVTWSQAPPAVKR</sequence>
<dbReference type="GO" id="GO:0008961">
    <property type="term" value="F:phosphatidylglycerol-prolipoprotein diacylglyceryl transferase activity"/>
    <property type="evidence" value="ECO:0007669"/>
    <property type="project" value="UniProtKB-UniRule"/>
</dbReference>
<accession>A0A1M5DZ19</accession>
<keyword evidence="8" id="KW-0449">Lipoprotein</keyword>
<name>A0A1M5DZ19_9BACT</name>
<keyword evidence="2 7" id="KW-1003">Cell membrane</keyword>
<dbReference type="GO" id="GO:0005886">
    <property type="term" value="C:plasma membrane"/>
    <property type="evidence" value="ECO:0007669"/>
    <property type="project" value="UniProtKB-SubCell"/>
</dbReference>
<evidence type="ECO:0000256" key="4">
    <source>
        <dbReference type="ARBA" id="ARBA00022692"/>
    </source>
</evidence>
<comment type="function">
    <text evidence="7">Catalyzes the transfer of the diacylglyceryl group from phosphatidylglycerol to the sulfhydryl group of the N-terminal cysteine of a prolipoprotein, the first step in the formation of mature lipoproteins.</text>
</comment>
<dbReference type="PROSITE" id="PS01311">
    <property type="entry name" value="LGT"/>
    <property type="match status" value="1"/>
</dbReference>
<feature type="transmembrane region" description="Helical" evidence="7">
    <location>
        <begin position="162"/>
        <end position="187"/>
    </location>
</feature>
<gene>
    <name evidence="7" type="primary">lgt</name>
    <name evidence="8" type="ORF">SAMN05443144_11273</name>
</gene>
<keyword evidence="6 7" id="KW-0472">Membrane</keyword>
<dbReference type="InterPro" id="IPR001640">
    <property type="entry name" value="Lgt"/>
</dbReference>
<evidence type="ECO:0000313" key="9">
    <source>
        <dbReference type="Proteomes" id="UP000184041"/>
    </source>
</evidence>
<comment type="similarity">
    <text evidence="1 7">Belongs to the Lgt family.</text>
</comment>
<dbReference type="AlphaFoldDB" id="A0A1M5DZ19"/>
<feature type="transmembrane region" description="Helical" evidence="7">
    <location>
        <begin position="97"/>
        <end position="117"/>
    </location>
</feature>
<keyword evidence="4 7" id="KW-0812">Transmembrane</keyword>
<evidence type="ECO:0000256" key="2">
    <source>
        <dbReference type="ARBA" id="ARBA00022475"/>
    </source>
</evidence>
<dbReference type="Proteomes" id="UP000184041">
    <property type="component" value="Unassembled WGS sequence"/>
</dbReference>
<feature type="transmembrane region" description="Helical" evidence="7">
    <location>
        <begin position="129"/>
        <end position="150"/>
    </location>
</feature>
<dbReference type="EC" id="2.5.1.145" evidence="7"/>
<dbReference type="UniPathway" id="UPA00664"/>
<organism evidence="8 9">
    <name type="scientific">Fodinibius roseus</name>
    <dbReference type="NCBI Taxonomy" id="1194090"/>
    <lineage>
        <taxon>Bacteria</taxon>
        <taxon>Pseudomonadati</taxon>
        <taxon>Balneolota</taxon>
        <taxon>Balneolia</taxon>
        <taxon>Balneolales</taxon>
        <taxon>Balneolaceae</taxon>
        <taxon>Fodinibius</taxon>
    </lineage>
</organism>
<dbReference type="RefSeq" id="WP_211483164.1">
    <property type="nucleotide sequence ID" value="NZ_FQUS01000012.1"/>
</dbReference>
<feature type="transmembrane region" description="Helical" evidence="7">
    <location>
        <begin position="314"/>
        <end position="335"/>
    </location>
</feature>
<evidence type="ECO:0000313" key="8">
    <source>
        <dbReference type="EMBL" id="SHF72091.1"/>
    </source>
</evidence>
<feature type="transmembrane region" description="Helical" evidence="7">
    <location>
        <begin position="255"/>
        <end position="273"/>
    </location>
</feature>
<keyword evidence="5 7" id="KW-1133">Transmembrane helix</keyword>
<evidence type="ECO:0000256" key="3">
    <source>
        <dbReference type="ARBA" id="ARBA00022679"/>
    </source>
</evidence>
<comment type="subcellular location">
    <subcellularLocation>
        <location evidence="7">Cell membrane</location>
        <topology evidence="7">Multi-pass membrane protein</topology>
    </subcellularLocation>
</comment>
<dbReference type="EMBL" id="FQUS01000012">
    <property type="protein sequence ID" value="SHF72091.1"/>
    <property type="molecule type" value="Genomic_DNA"/>
</dbReference>
<feature type="binding site" evidence="7">
    <location>
        <position position="214"/>
    </location>
    <ligand>
        <name>a 1,2-diacyl-sn-glycero-3-phospho-(1'-sn-glycerol)</name>
        <dbReference type="ChEBI" id="CHEBI:64716"/>
    </ligand>
</feature>
<dbReference type="PANTHER" id="PTHR30589:SF0">
    <property type="entry name" value="PHOSPHATIDYLGLYCEROL--PROLIPOPROTEIN DIACYLGLYCERYL TRANSFERASE"/>
    <property type="match status" value="1"/>
</dbReference>
<dbReference type="HAMAP" id="MF_01147">
    <property type="entry name" value="Lgt"/>
    <property type="match status" value="1"/>
</dbReference>
<dbReference type="Pfam" id="PF01790">
    <property type="entry name" value="LGT"/>
    <property type="match status" value="1"/>
</dbReference>
<feature type="transmembrane region" description="Helical" evidence="7">
    <location>
        <begin position="64"/>
        <end position="85"/>
    </location>
</feature>
<evidence type="ECO:0000256" key="7">
    <source>
        <dbReference type="HAMAP-Rule" id="MF_01147"/>
    </source>
</evidence>
<dbReference type="GO" id="GO:0042158">
    <property type="term" value="P:lipoprotein biosynthetic process"/>
    <property type="evidence" value="ECO:0007669"/>
    <property type="project" value="UniProtKB-UniRule"/>
</dbReference>
<reference evidence="8 9" key="1">
    <citation type="submission" date="2016-11" db="EMBL/GenBank/DDBJ databases">
        <authorList>
            <person name="Jaros S."/>
            <person name="Januszkiewicz K."/>
            <person name="Wedrychowicz H."/>
        </authorList>
    </citation>
    <scope>NUCLEOTIDE SEQUENCE [LARGE SCALE GENOMIC DNA]</scope>
    <source>
        <strain evidence="8 9">DSM 21986</strain>
    </source>
</reference>
<comment type="pathway">
    <text evidence="7">Protein modification; lipoprotein biosynthesis (diacylglyceryl transfer).</text>
</comment>
<protein>
    <recommendedName>
        <fullName evidence="7">Phosphatidylglycerol--prolipoprotein diacylglyceryl transferase</fullName>
        <ecNumber evidence="7">2.5.1.145</ecNumber>
    </recommendedName>
</protein>
<evidence type="ECO:0000256" key="6">
    <source>
        <dbReference type="ARBA" id="ARBA00023136"/>
    </source>
</evidence>
<proteinExistence type="inferred from homology"/>
<feature type="transmembrane region" description="Helical" evidence="7">
    <location>
        <begin position="23"/>
        <end position="43"/>
    </location>
</feature>